<keyword evidence="1" id="KW-0378">Hydrolase</keyword>
<evidence type="ECO:0000313" key="3">
    <source>
        <dbReference type="EMBL" id="GLY73886.1"/>
    </source>
</evidence>
<dbReference type="EMBL" id="BSTJ01000002">
    <property type="protein sequence ID" value="GLY73886.1"/>
    <property type="molecule type" value="Genomic_DNA"/>
</dbReference>
<protein>
    <recommendedName>
        <fullName evidence="2">AB hydrolase-1 domain-containing protein</fullName>
    </recommendedName>
</protein>
<dbReference type="RefSeq" id="WP_285619483.1">
    <property type="nucleotide sequence ID" value="NZ_BSTJ01000002.1"/>
</dbReference>
<sequence length="174" mass="19687">MESQHMMDTDVRAGAPTEDPSAMKVLRTPESRFEALPEYPFAPHYVEIDAGDGAGTRLRVHYLDERPDDPAKTSGETVLLLHGEPSWSYLYRHVIPPLVAAGHRCVAPDLIGFGKSDKPADRFTYTYQRHVEWLAETVFDRVDLRDITMVCQDWGGLLGLRLLAAHRQGHRHRA</sequence>
<dbReference type="InterPro" id="IPR000639">
    <property type="entry name" value="Epox_hydrolase-like"/>
</dbReference>
<dbReference type="InterPro" id="IPR051340">
    <property type="entry name" value="Haloalkane_dehalogenase"/>
</dbReference>
<dbReference type="SUPFAM" id="SSF53474">
    <property type="entry name" value="alpha/beta-Hydrolases"/>
    <property type="match status" value="1"/>
</dbReference>
<dbReference type="PRINTS" id="PR00412">
    <property type="entry name" value="EPOXHYDRLASE"/>
</dbReference>
<organism evidence="3 4">
    <name type="scientific">Actinoallomurus iriomotensis</name>
    <dbReference type="NCBI Taxonomy" id="478107"/>
    <lineage>
        <taxon>Bacteria</taxon>
        <taxon>Bacillati</taxon>
        <taxon>Actinomycetota</taxon>
        <taxon>Actinomycetes</taxon>
        <taxon>Streptosporangiales</taxon>
        <taxon>Thermomonosporaceae</taxon>
        <taxon>Actinoallomurus</taxon>
    </lineage>
</organism>
<evidence type="ECO:0000313" key="4">
    <source>
        <dbReference type="Proteomes" id="UP001165135"/>
    </source>
</evidence>
<dbReference type="InterPro" id="IPR029058">
    <property type="entry name" value="AB_hydrolase_fold"/>
</dbReference>
<dbReference type="PANTHER" id="PTHR42977:SF3">
    <property type="entry name" value="AB HYDROLASE-1 DOMAIN-CONTAINING PROTEIN"/>
    <property type="match status" value="1"/>
</dbReference>
<accession>A0A9W6RDN8</accession>
<dbReference type="AlphaFoldDB" id="A0A9W6RDN8"/>
<dbReference type="InterPro" id="IPR000073">
    <property type="entry name" value="AB_hydrolase_1"/>
</dbReference>
<evidence type="ECO:0000259" key="2">
    <source>
        <dbReference type="Pfam" id="PF00561"/>
    </source>
</evidence>
<reference evidence="3" key="1">
    <citation type="submission" date="2023-03" db="EMBL/GenBank/DDBJ databases">
        <title>Actinoallomurus iriomotensis NBRC 103681.</title>
        <authorList>
            <person name="Ichikawa N."/>
            <person name="Sato H."/>
            <person name="Tonouchi N."/>
        </authorList>
    </citation>
    <scope>NUCLEOTIDE SEQUENCE</scope>
    <source>
        <strain evidence="3">NBRC 103681</strain>
    </source>
</reference>
<gene>
    <name evidence="3" type="ORF">Airi01_021530</name>
</gene>
<dbReference type="GO" id="GO:0004301">
    <property type="term" value="F:epoxide hydrolase activity"/>
    <property type="evidence" value="ECO:0007669"/>
    <property type="project" value="TreeGrafter"/>
</dbReference>
<comment type="caution">
    <text evidence="3">The sequence shown here is derived from an EMBL/GenBank/DDBJ whole genome shotgun (WGS) entry which is preliminary data.</text>
</comment>
<dbReference type="Pfam" id="PF00561">
    <property type="entry name" value="Abhydrolase_1"/>
    <property type="match status" value="1"/>
</dbReference>
<dbReference type="Proteomes" id="UP001165135">
    <property type="component" value="Unassembled WGS sequence"/>
</dbReference>
<feature type="domain" description="AB hydrolase-1" evidence="2">
    <location>
        <begin position="77"/>
        <end position="167"/>
    </location>
</feature>
<dbReference type="Gene3D" id="3.40.50.1820">
    <property type="entry name" value="alpha/beta hydrolase"/>
    <property type="match status" value="1"/>
</dbReference>
<evidence type="ECO:0000256" key="1">
    <source>
        <dbReference type="ARBA" id="ARBA00022801"/>
    </source>
</evidence>
<name>A0A9W6RDN8_9ACTN</name>
<proteinExistence type="predicted"/>
<dbReference type="PANTHER" id="PTHR42977">
    <property type="entry name" value="HYDROLASE-RELATED"/>
    <property type="match status" value="1"/>
</dbReference>